<dbReference type="InterPro" id="IPR058625">
    <property type="entry name" value="MdtA-like_BSH"/>
</dbReference>
<accession>A0A1H7REB8</accession>
<sequence length="392" mass="42456">MPAAAKARWLALLIIALGALALGAAYTFKPPAQKKPQVSAKPVVQTLPLTLADYPLTIRSQGTVQPRNSTTLVTEVAGEVIHIASVFEAGGLFKRGDVLLRIDPHDYQVAVQQAEAALAGAKARLAEELGKAEVARREWASLIKQGRKPTDLALRKPYVDQAKAAVDSAQADLAAAERKLARTQIRAPYDGMVQNRQADLGQYVNLGTALGQVFATDSAEVRLPIADQQLPFLYSSAQHSVAHQQAVNLSAQFGAQSVSWPARIVRSEATVDERNRMHYLVARIDDPYNLRANSTAPALKVGSFVQAAISGEPLTQVYRLPRSLLHGDNQLLVADRDDRLQQRTLTLLRSTGQYIYFRSGTEPGDRAIQTALELPVPGTALQVNPATQQATP</sequence>
<keyword evidence="6" id="KW-1185">Reference proteome</keyword>
<keyword evidence="2 3" id="KW-0175">Coiled coil</keyword>
<name>A0A1H7REB8_9GAMM</name>
<dbReference type="AlphaFoldDB" id="A0A1H7REB8"/>
<dbReference type="RefSeq" id="WP_074869802.1">
    <property type="nucleotide sequence ID" value="NZ_FOAS01000014.1"/>
</dbReference>
<dbReference type="NCBIfam" id="TIGR01730">
    <property type="entry name" value="RND_mfp"/>
    <property type="match status" value="1"/>
</dbReference>
<evidence type="ECO:0000256" key="2">
    <source>
        <dbReference type="ARBA" id="ARBA00023054"/>
    </source>
</evidence>
<dbReference type="PANTHER" id="PTHR30469">
    <property type="entry name" value="MULTIDRUG RESISTANCE PROTEIN MDTA"/>
    <property type="match status" value="1"/>
</dbReference>
<dbReference type="STRING" id="1429083.GCA_001885685_03246"/>
<feature type="domain" description="Multidrug resistance protein MdtA-like barrel-sandwich hybrid" evidence="4">
    <location>
        <begin position="74"/>
        <end position="213"/>
    </location>
</feature>
<dbReference type="Gene3D" id="2.40.50.100">
    <property type="match status" value="1"/>
</dbReference>
<dbReference type="Pfam" id="PF25917">
    <property type="entry name" value="BSH_RND"/>
    <property type="match status" value="1"/>
</dbReference>
<gene>
    <name evidence="5" type="ORF">SAMN05216214_114113</name>
</gene>
<dbReference type="GO" id="GO:1990281">
    <property type="term" value="C:efflux pump complex"/>
    <property type="evidence" value="ECO:0007669"/>
    <property type="project" value="TreeGrafter"/>
</dbReference>
<proteinExistence type="inferred from homology"/>
<feature type="coiled-coil region" evidence="3">
    <location>
        <begin position="111"/>
        <end position="186"/>
    </location>
</feature>
<dbReference type="EMBL" id="FOAS01000014">
    <property type="protein sequence ID" value="SEL58502.1"/>
    <property type="molecule type" value="Genomic_DNA"/>
</dbReference>
<dbReference type="Gene3D" id="1.10.287.470">
    <property type="entry name" value="Helix hairpin bin"/>
    <property type="match status" value="1"/>
</dbReference>
<evidence type="ECO:0000256" key="3">
    <source>
        <dbReference type="SAM" id="Coils"/>
    </source>
</evidence>
<dbReference type="InterPro" id="IPR006143">
    <property type="entry name" value="RND_pump_MFP"/>
</dbReference>
<dbReference type="GO" id="GO:0015562">
    <property type="term" value="F:efflux transmembrane transporter activity"/>
    <property type="evidence" value="ECO:0007669"/>
    <property type="project" value="TreeGrafter"/>
</dbReference>
<evidence type="ECO:0000313" key="6">
    <source>
        <dbReference type="Proteomes" id="UP000185766"/>
    </source>
</evidence>
<dbReference type="PANTHER" id="PTHR30469:SF12">
    <property type="entry name" value="MULTIDRUG RESISTANCE PROTEIN MDTA"/>
    <property type="match status" value="1"/>
</dbReference>
<dbReference type="SUPFAM" id="SSF111369">
    <property type="entry name" value="HlyD-like secretion proteins"/>
    <property type="match status" value="1"/>
</dbReference>
<protein>
    <submittedName>
        <fullName evidence="5">RND family efflux transporter, MFP subunit</fullName>
    </submittedName>
</protein>
<reference evidence="5 6" key="1">
    <citation type="submission" date="2016-10" db="EMBL/GenBank/DDBJ databases">
        <authorList>
            <person name="de Groot N.N."/>
        </authorList>
    </citation>
    <scope>NUCLEOTIDE SEQUENCE [LARGE SCALE GENOMIC DNA]</scope>
    <source>
        <strain evidence="5 6">JCM 19513</strain>
    </source>
</reference>
<organism evidence="5 6">
    <name type="scientific">Atopomonas hussainii</name>
    <dbReference type="NCBI Taxonomy" id="1429083"/>
    <lineage>
        <taxon>Bacteria</taxon>
        <taxon>Pseudomonadati</taxon>
        <taxon>Pseudomonadota</taxon>
        <taxon>Gammaproteobacteria</taxon>
        <taxon>Pseudomonadales</taxon>
        <taxon>Pseudomonadaceae</taxon>
        <taxon>Atopomonas</taxon>
    </lineage>
</organism>
<evidence type="ECO:0000256" key="1">
    <source>
        <dbReference type="ARBA" id="ARBA00009477"/>
    </source>
</evidence>
<evidence type="ECO:0000313" key="5">
    <source>
        <dbReference type="EMBL" id="SEL58502.1"/>
    </source>
</evidence>
<dbReference type="Gene3D" id="2.40.30.170">
    <property type="match status" value="1"/>
</dbReference>
<comment type="similarity">
    <text evidence="1">Belongs to the membrane fusion protein (MFP) (TC 8.A.1) family.</text>
</comment>
<dbReference type="Proteomes" id="UP000185766">
    <property type="component" value="Unassembled WGS sequence"/>
</dbReference>
<evidence type="ECO:0000259" key="4">
    <source>
        <dbReference type="Pfam" id="PF25917"/>
    </source>
</evidence>